<gene>
    <name evidence="2" type="ORF">NCTC10994_03823</name>
</gene>
<name>A0A2X4UDJ9_9NOCA</name>
<feature type="transmembrane region" description="Helical" evidence="1">
    <location>
        <begin position="20"/>
        <end position="42"/>
    </location>
</feature>
<dbReference type="Proteomes" id="UP000249091">
    <property type="component" value="Chromosome 1"/>
</dbReference>
<dbReference type="KEGG" id="rcr:NCTC10994_03823"/>
<protein>
    <submittedName>
        <fullName evidence="2">Uncharacterized protein</fullName>
    </submittedName>
</protein>
<evidence type="ECO:0000313" key="3">
    <source>
        <dbReference type="Proteomes" id="UP000249091"/>
    </source>
</evidence>
<proteinExistence type="predicted"/>
<accession>A0A2X4UDJ9</accession>
<dbReference type="RefSeq" id="WP_169619887.1">
    <property type="nucleotide sequence ID" value="NZ_JAFBBL010000001.1"/>
</dbReference>
<keyword evidence="1" id="KW-0812">Transmembrane</keyword>
<dbReference type="EMBL" id="LS483468">
    <property type="protein sequence ID" value="SQI37937.1"/>
    <property type="molecule type" value="Genomic_DNA"/>
</dbReference>
<keyword evidence="1" id="KW-0472">Membrane</keyword>
<keyword evidence="1" id="KW-1133">Transmembrane helix</keyword>
<sequence length="46" mass="4839">MGSVEILQWIGDGYVAGEPIQSALFTAIAFLGMPFAVIHLLLGGSF</sequence>
<keyword evidence="3" id="KW-1185">Reference proteome</keyword>
<evidence type="ECO:0000313" key="2">
    <source>
        <dbReference type="EMBL" id="SQI37937.1"/>
    </source>
</evidence>
<dbReference type="AlphaFoldDB" id="A0A2X4UDJ9"/>
<reference evidence="2 3" key="1">
    <citation type="submission" date="2018-06" db="EMBL/GenBank/DDBJ databases">
        <authorList>
            <consortium name="Pathogen Informatics"/>
            <person name="Doyle S."/>
        </authorList>
    </citation>
    <scope>NUCLEOTIDE SEQUENCE [LARGE SCALE GENOMIC DNA]</scope>
    <source>
        <strain evidence="2 3">NCTC10994</strain>
    </source>
</reference>
<evidence type="ECO:0000256" key="1">
    <source>
        <dbReference type="SAM" id="Phobius"/>
    </source>
</evidence>
<organism evidence="2 3">
    <name type="scientific">Rhodococcus coprophilus</name>
    <dbReference type="NCBI Taxonomy" id="38310"/>
    <lineage>
        <taxon>Bacteria</taxon>
        <taxon>Bacillati</taxon>
        <taxon>Actinomycetota</taxon>
        <taxon>Actinomycetes</taxon>
        <taxon>Mycobacteriales</taxon>
        <taxon>Nocardiaceae</taxon>
        <taxon>Rhodococcus</taxon>
    </lineage>
</organism>